<accession>A0A4Q7ZQ03</accession>
<dbReference type="Proteomes" id="UP000292564">
    <property type="component" value="Unassembled WGS sequence"/>
</dbReference>
<dbReference type="AlphaFoldDB" id="A0A4Q7ZQ03"/>
<feature type="compositionally biased region" description="Low complexity" evidence="1">
    <location>
        <begin position="72"/>
        <end position="92"/>
    </location>
</feature>
<reference evidence="3 4" key="1">
    <citation type="submission" date="2019-02" db="EMBL/GenBank/DDBJ databases">
        <title>Sequencing the genomes of 1000 actinobacteria strains.</title>
        <authorList>
            <person name="Klenk H.-P."/>
        </authorList>
    </citation>
    <scope>NUCLEOTIDE SEQUENCE [LARGE SCALE GENOMIC DNA]</scope>
    <source>
        <strain evidence="3 4">DSM 45162</strain>
    </source>
</reference>
<feature type="compositionally biased region" description="Low complexity" evidence="1">
    <location>
        <begin position="99"/>
        <end position="117"/>
    </location>
</feature>
<gene>
    <name evidence="3" type="ORF">EV385_5056</name>
</gene>
<evidence type="ECO:0000313" key="3">
    <source>
        <dbReference type="EMBL" id="RZU53170.1"/>
    </source>
</evidence>
<keyword evidence="2" id="KW-1133">Transmembrane helix</keyword>
<protein>
    <submittedName>
        <fullName evidence="3">Uncharacterized protein</fullName>
    </submittedName>
</protein>
<dbReference type="EMBL" id="SHKY01000001">
    <property type="protein sequence ID" value="RZU53170.1"/>
    <property type="molecule type" value="Genomic_DNA"/>
</dbReference>
<keyword evidence="2" id="KW-0472">Membrane</keyword>
<sequence>MPPYEDSGRHRNRSRRPAGAAEKPVPSAGSSWLRRAVLVALAVTVVIDLTLIVLHELQSRANEIRAVPVFVPAPATSSPSPSPTPTRAQPRATTRRSAHAATVSLTPVRRTPSRTASPTPPPPSPSPRRTQLLGPDNLGRALAGYCRSTEGRGTAAALTRDGWFCVRLFERPRPIDMDAACRDLYGSAARARQLDASDQRSWRCYRVSP</sequence>
<comment type="caution">
    <text evidence="3">The sequence shown here is derived from an EMBL/GenBank/DDBJ whole genome shotgun (WGS) entry which is preliminary data.</text>
</comment>
<evidence type="ECO:0000313" key="4">
    <source>
        <dbReference type="Proteomes" id="UP000292564"/>
    </source>
</evidence>
<organism evidence="3 4">
    <name type="scientific">Krasilnikovia cinnamomea</name>
    <dbReference type="NCBI Taxonomy" id="349313"/>
    <lineage>
        <taxon>Bacteria</taxon>
        <taxon>Bacillati</taxon>
        <taxon>Actinomycetota</taxon>
        <taxon>Actinomycetes</taxon>
        <taxon>Micromonosporales</taxon>
        <taxon>Micromonosporaceae</taxon>
        <taxon>Krasilnikovia</taxon>
    </lineage>
</organism>
<feature type="transmembrane region" description="Helical" evidence="2">
    <location>
        <begin position="32"/>
        <end position="54"/>
    </location>
</feature>
<feature type="region of interest" description="Disordered" evidence="1">
    <location>
        <begin position="72"/>
        <end position="134"/>
    </location>
</feature>
<proteinExistence type="predicted"/>
<keyword evidence="2" id="KW-0812">Transmembrane</keyword>
<feature type="region of interest" description="Disordered" evidence="1">
    <location>
        <begin position="1"/>
        <end position="29"/>
    </location>
</feature>
<evidence type="ECO:0000256" key="1">
    <source>
        <dbReference type="SAM" id="MobiDB-lite"/>
    </source>
</evidence>
<keyword evidence="4" id="KW-1185">Reference proteome</keyword>
<evidence type="ECO:0000256" key="2">
    <source>
        <dbReference type="SAM" id="Phobius"/>
    </source>
</evidence>
<name>A0A4Q7ZQ03_9ACTN</name>
<dbReference type="RefSeq" id="WP_130511688.1">
    <property type="nucleotide sequence ID" value="NZ_SHKY01000001.1"/>
</dbReference>
<dbReference type="OrthoDB" id="3404534at2"/>